<evidence type="ECO:0000256" key="3">
    <source>
        <dbReference type="ARBA" id="ARBA00022553"/>
    </source>
</evidence>
<evidence type="ECO:0000256" key="1">
    <source>
        <dbReference type="ARBA" id="ARBA00004604"/>
    </source>
</evidence>
<keyword evidence="6" id="KW-0539">Nucleus</keyword>
<keyword evidence="5" id="KW-0677">Repeat</keyword>
<comment type="similarity">
    <text evidence="7">Belongs to the WD repeat UTP18 family.</text>
</comment>
<accession>A0AAN8PCE4</accession>
<dbReference type="SMART" id="SM00320">
    <property type="entry name" value="WD40"/>
    <property type="match status" value="2"/>
</dbReference>
<dbReference type="Proteomes" id="UP001347796">
    <property type="component" value="Unassembled WGS sequence"/>
</dbReference>
<evidence type="ECO:0000313" key="13">
    <source>
        <dbReference type="EMBL" id="KAK6173024.1"/>
    </source>
</evidence>
<dbReference type="PROSITE" id="PS50082">
    <property type="entry name" value="WD_REPEATS_2"/>
    <property type="match status" value="1"/>
</dbReference>
<evidence type="ECO:0000256" key="5">
    <source>
        <dbReference type="ARBA" id="ARBA00022737"/>
    </source>
</evidence>
<evidence type="ECO:0000256" key="10">
    <source>
        <dbReference type="ARBA" id="ARBA00075773"/>
    </source>
</evidence>
<dbReference type="EMBL" id="JAZGQO010000011">
    <property type="protein sequence ID" value="KAK6173024.1"/>
    <property type="molecule type" value="Genomic_DNA"/>
</dbReference>
<feature type="repeat" description="WD" evidence="11">
    <location>
        <begin position="323"/>
        <end position="364"/>
    </location>
</feature>
<dbReference type="Gene3D" id="2.130.10.10">
    <property type="entry name" value="YVTN repeat-like/Quinoprotein amine dehydrogenase"/>
    <property type="match status" value="1"/>
</dbReference>
<keyword evidence="14" id="KW-1185">Reference proteome</keyword>
<dbReference type="InterPro" id="IPR036322">
    <property type="entry name" value="WD40_repeat_dom_sf"/>
</dbReference>
<dbReference type="PANTHER" id="PTHR18359:SF0">
    <property type="entry name" value="U3 SMALL NUCLEOLAR RNA-ASSOCIATED PROTEIN 18 HOMOLOG"/>
    <property type="match status" value="1"/>
</dbReference>
<keyword evidence="2" id="KW-0698">rRNA processing</keyword>
<evidence type="ECO:0000256" key="8">
    <source>
        <dbReference type="ARBA" id="ARBA00058527"/>
    </source>
</evidence>
<dbReference type="GO" id="GO:0034388">
    <property type="term" value="C:Pwp2p-containing subcomplex of 90S preribosome"/>
    <property type="evidence" value="ECO:0007669"/>
    <property type="project" value="TreeGrafter"/>
</dbReference>
<sequence>MLRRALKKQTDLGANKSSNKPARKNSSRVLGGKSKRKLKAENERALEALVLGGADDVVDRFGSKKEYKQTKKSRKRKFVGTSLFEGEDREAAWEDEYDDIESVQVTDAPKHKGVKIGSEQSLSGDVYKERLKERFEKVNSTPDWAKLDRELVDSDDDSDVDELLHTTGNFLSSSASLPSGTLQIKKCTNLNRDSPSQARLTALEFHPTAQVALTAAKNQPFTLFQIDGKNNAKIQSVYIERFPILNAHFSHNGEEVIAGSHYPSFRYYDMLAGRMITVPRIKGMNEDHTSHFRVSPDGRFLTFLGRHGNIHLVSAKSKELIESIKMNGTVEDLAFTKDGSFMYTFGSDGQVYIWDMSTRSCIHRFYDDGCIKGTSITASPNGQYLVCGSYSGVVNVYEREKCHLNLDPKPLKTIMNLITPCTNTVFNSTSEILAIDSHYTEKAIKLVHLPSLQVFSNFPDLLDKSLRIPQDMAFSTNSGYFTVANQTGTALLYRLKHYGNY</sequence>
<evidence type="ECO:0000256" key="6">
    <source>
        <dbReference type="ARBA" id="ARBA00023242"/>
    </source>
</evidence>
<proteinExistence type="inferred from homology"/>
<reference evidence="13 14" key="1">
    <citation type="submission" date="2024-01" db="EMBL/GenBank/DDBJ databases">
        <title>The genome of the rayed Mediterranean limpet Patella caerulea (Linnaeus, 1758).</title>
        <authorList>
            <person name="Anh-Thu Weber A."/>
            <person name="Halstead-Nussloch G."/>
        </authorList>
    </citation>
    <scope>NUCLEOTIDE SEQUENCE [LARGE SCALE GENOMIC DNA]</scope>
    <source>
        <strain evidence="13">AATW-2023a</strain>
        <tissue evidence="13">Whole specimen</tissue>
    </source>
</reference>
<dbReference type="InterPro" id="IPR045161">
    <property type="entry name" value="Utp18"/>
</dbReference>
<dbReference type="SUPFAM" id="SSF50978">
    <property type="entry name" value="WD40 repeat-like"/>
    <property type="match status" value="1"/>
</dbReference>
<organism evidence="13 14">
    <name type="scientific">Patella caerulea</name>
    <name type="common">Rayed Mediterranean limpet</name>
    <dbReference type="NCBI Taxonomy" id="87958"/>
    <lineage>
        <taxon>Eukaryota</taxon>
        <taxon>Metazoa</taxon>
        <taxon>Spiralia</taxon>
        <taxon>Lophotrochozoa</taxon>
        <taxon>Mollusca</taxon>
        <taxon>Gastropoda</taxon>
        <taxon>Patellogastropoda</taxon>
        <taxon>Patelloidea</taxon>
        <taxon>Patellidae</taxon>
        <taxon>Patella</taxon>
    </lineage>
</organism>
<dbReference type="GO" id="GO:0032040">
    <property type="term" value="C:small-subunit processome"/>
    <property type="evidence" value="ECO:0007669"/>
    <property type="project" value="TreeGrafter"/>
</dbReference>
<dbReference type="Pfam" id="PF00400">
    <property type="entry name" value="WD40"/>
    <property type="match status" value="2"/>
</dbReference>
<evidence type="ECO:0000313" key="14">
    <source>
        <dbReference type="Proteomes" id="UP001347796"/>
    </source>
</evidence>
<comment type="caution">
    <text evidence="13">The sequence shown here is derived from an EMBL/GenBank/DDBJ whole genome shotgun (WGS) entry which is preliminary data.</text>
</comment>
<evidence type="ECO:0000256" key="7">
    <source>
        <dbReference type="ARBA" id="ARBA00025767"/>
    </source>
</evidence>
<comment type="function">
    <text evidence="8">Part of the small subunit (SSU) processome, first precursor of the small eukaryotic ribosomal subunit. During the assembly of the SSU processome in the nucleolus, many ribosome biogenesis factors, an RNA chaperone and ribosomal proteins associate with the nascent pre-rRNA and work in concert to generate RNA folding, modifications, rearrangements and cleavage as well as targeted degradation of pre-ribosomal RNA by the RNA exosome. Involved in nucleolar processing of pre-18S ribosomal RNA.</text>
</comment>
<dbReference type="PANTHER" id="PTHR18359">
    <property type="entry name" value="WD-REPEAT PROTEIN-RELATED"/>
    <property type="match status" value="1"/>
</dbReference>
<gene>
    <name evidence="13" type="ORF">SNE40_016563</name>
</gene>
<keyword evidence="3" id="KW-0597">Phosphoprotein</keyword>
<dbReference type="PROSITE" id="PS50294">
    <property type="entry name" value="WD_REPEATS_REGION"/>
    <property type="match status" value="1"/>
</dbReference>
<protein>
    <recommendedName>
        <fullName evidence="9">U3 small nucleolar RNA-associated protein 18 homolog</fullName>
    </recommendedName>
    <alternativeName>
        <fullName evidence="10">WD repeat-containing protein 50</fullName>
    </alternativeName>
</protein>
<evidence type="ECO:0000256" key="4">
    <source>
        <dbReference type="ARBA" id="ARBA00022574"/>
    </source>
</evidence>
<evidence type="ECO:0000256" key="12">
    <source>
        <dbReference type="SAM" id="MobiDB-lite"/>
    </source>
</evidence>
<evidence type="ECO:0000256" key="2">
    <source>
        <dbReference type="ARBA" id="ARBA00022552"/>
    </source>
</evidence>
<keyword evidence="4 11" id="KW-0853">WD repeat</keyword>
<feature type="region of interest" description="Disordered" evidence="12">
    <location>
        <begin position="1"/>
        <end position="38"/>
    </location>
</feature>
<dbReference type="GO" id="GO:0006364">
    <property type="term" value="P:rRNA processing"/>
    <property type="evidence" value="ECO:0007669"/>
    <property type="project" value="UniProtKB-KW"/>
</dbReference>
<dbReference type="AlphaFoldDB" id="A0AAN8PCE4"/>
<comment type="subcellular location">
    <subcellularLocation>
        <location evidence="1">Nucleus</location>
        <location evidence="1">Nucleolus</location>
    </subcellularLocation>
</comment>
<evidence type="ECO:0000256" key="9">
    <source>
        <dbReference type="ARBA" id="ARBA00074442"/>
    </source>
</evidence>
<dbReference type="InterPro" id="IPR001680">
    <property type="entry name" value="WD40_rpt"/>
</dbReference>
<name>A0AAN8PCE4_PATCE</name>
<dbReference type="InterPro" id="IPR015943">
    <property type="entry name" value="WD40/YVTN_repeat-like_dom_sf"/>
</dbReference>
<evidence type="ECO:0000256" key="11">
    <source>
        <dbReference type="PROSITE-ProRule" id="PRU00221"/>
    </source>
</evidence>
<dbReference type="FunFam" id="2.130.10.10:FF:000121">
    <property type="entry name" value="U3 small nucleolar RNA-associated protein 18 homolog"/>
    <property type="match status" value="1"/>
</dbReference>